<evidence type="ECO:0000256" key="1">
    <source>
        <dbReference type="ARBA" id="ARBA00023172"/>
    </source>
</evidence>
<dbReference type="EMBL" id="NBNE01002924">
    <property type="protein sequence ID" value="OWZ09072.1"/>
    <property type="molecule type" value="Genomic_DNA"/>
</dbReference>
<comment type="caution">
    <text evidence="3">The sequence shown here is derived from an EMBL/GenBank/DDBJ whole genome shotgun (WGS) entry which is preliminary data.</text>
</comment>
<keyword evidence="4" id="KW-1185">Reference proteome</keyword>
<sequence>MQILAGLSMSKKRERTPRRASPMSLVMVSRIISFLQSDEMFNETMRVWFSAVCSLNFYGMCMINEVLLMKKADVRLGLRRKSRMSDIEIRFGCFTTRDRKTDHDQEAEALTYVTPWFAYVSFNLHHSWHDDDYVFLSLTKIPRGGSEKRKRTSTSGVSFANVGVKWGAPMSDSNFTQIITIVAEAAGISRNLLGDEIRFTSHFSRRGDAQYRFMFTPENRRWSLKFVKWWVGWAPTEKTETVTRYLFDDVLNREENQLGDSLAPDVISCSNAIHDSIADIDYGCLEIDDDASKCRVGSTNADTTATTTDITNRVVQELKELVEGLLNTVKGICGSVRVSAEAEVESTDGRTVDTTTMVSEIRMLALGVSTSESTSDSIDILTLRATSIAQG</sequence>
<evidence type="ECO:0000313" key="3">
    <source>
        <dbReference type="EMBL" id="OWZ09072.1"/>
    </source>
</evidence>
<proteinExistence type="predicted"/>
<name>A0A225VUQ1_9STRA</name>
<dbReference type="OrthoDB" id="164951at2759"/>
<keyword evidence="1" id="KW-0233">DNA recombination</keyword>
<dbReference type="GO" id="GO:0003677">
    <property type="term" value="F:DNA binding"/>
    <property type="evidence" value="ECO:0007669"/>
    <property type="project" value="InterPro"/>
</dbReference>
<dbReference type="GO" id="GO:0006310">
    <property type="term" value="P:DNA recombination"/>
    <property type="evidence" value="ECO:0007669"/>
    <property type="project" value="UniProtKB-KW"/>
</dbReference>
<dbReference type="Gene3D" id="1.10.443.10">
    <property type="entry name" value="Intergrase catalytic core"/>
    <property type="match status" value="1"/>
</dbReference>
<dbReference type="InterPro" id="IPR011010">
    <property type="entry name" value="DNA_brk_join_enz"/>
</dbReference>
<reference evidence="4" key="1">
    <citation type="submission" date="2017-03" db="EMBL/GenBank/DDBJ databases">
        <title>Phytopthora megakarya and P. palmivora, two closely related causual agents of cacao black pod achieved similar genome size and gene model numbers by different mechanisms.</title>
        <authorList>
            <person name="Ali S."/>
            <person name="Shao J."/>
            <person name="Larry D.J."/>
            <person name="Kronmiller B."/>
            <person name="Shen D."/>
            <person name="Strem M.D."/>
            <person name="Melnick R.L."/>
            <person name="Guiltinan M.J."/>
            <person name="Tyler B.M."/>
            <person name="Meinhardt L.W."/>
            <person name="Bailey B.A."/>
        </authorList>
    </citation>
    <scope>NUCLEOTIDE SEQUENCE [LARGE SCALE GENOMIC DNA]</scope>
    <source>
        <strain evidence="4">zdho120</strain>
    </source>
</reference>
<dbReference type="SUPFAM" id="SSF56349">
    <property type="entry name" value="DNA breaking-rejoining enzymes"/>
    <property type="match status" value="1"/>
</dbReference>
<dbReference type="STRING" id="4795.A0A225VUQ1"/>
<dbReference type="AlphaFoldDB" id="A0A225VUQ1"/>
<dbReference type="GO" id="GO:0015074">
    <property type="term" value="P:DNA integration"/>
    <property type="evidence" value="ECO:0007669"/>
    <property type="project" value="InterPro"/>
</dbReference>
<accession>A0A225VUQ1</accession>
<protein>
    <submittedName>
        <fullName evidence="3">Uncharacterized protein</fullName>
    </submittedName>
</protein>
<evidence type="ECO:0000313" key="4">
    <source>
        <dbReference type="Proteomes" id="UP000198211"/>
    </source>
</evidence>
<evidence type="ECO:0000256" key="2">
    <source>
        <dbReference type="SAM" id="MobiDB-lite"/>
    </source>
</evidence>
<dbReference type="Proteomes" id="UP000198211">
    <property type="component" value="Unassembled WGS sequence"/>
</dbReference>
<gene>
    <name evidence="3" type="ORF">PHMEG_00018286</name>
</gene>
<organism evidence="3 4">
    <name type="scientific">Phytophthora megakarya</name>
    <dbReference type="NCBI Taxonomy" id="4795"/>
    <lineage>
        <taxon>Eukaryota</taxon>
        <taxon>Sar</taxon>
        <taxon>Stramenopiles</taxon>
        <taxon>Oomycota</taxon>
        <taxon>Peronosporomycetes</taxon>
        <taxon>Peronosporales</taxon>
        <taxon>Peronosporaceae</taxon>
        <taxon>Phytophthora</taxon>
    </lineage>
</organism>
<feature type="region of interest" description="Disordered" evidence="2">
    <location>
        <begin position="1"/>
        <end position="20"/>
    </location>
</feature>
<dbReference type="InterPro" id="IPR013762">
    <property type="entry name" value="Integrase-like_cat_sf"/>
</dbReference>